<keyword evidence="3" id="KW-1185">Reference proteome</keyword>
<dbReference type="Proteomes" id="UP001206067">
    <property type="component" value="Unassembled WGS sequence"/>
</dbReference>
<gene>
    <name evidence="2" type="ORF">NSO95_11825</name>
</gene>
<name>A0ABT1XTV4_9SPHN</name>
<evidence type="ECO:0000313" key="2">
    <source>
        <dbReference type="EMBL" id="MCR2834637.1"/>
    </source>
</evidence>
<comment type="caution">
    <text evidence="2">The sequence shown here is derived from an EMBL/GenBank/DDBJ whole genome shotgun (WGS) entry which is preliminary data.</text>
</comment>
<keyword evidence="1" id="KW-0732">Signal</keyword>
<sequence>MKRFLLAPALLLAALPNVAQAATPGENLDCAIWTSVKMDEMTDPEVVNGLGFTLSWFIGLYEGATGTAIDNAMVARAATMTDAEFGLLDATCLSRMEGFGSRLSELANRLAAQGN</sequence>
<reference evidence="2 3" key="1">
    <citation type="submission" date="2022-08" db="EMBL/GenBank/DDBJ databases">
        <title>Polyphasic taxonomy analysis of Qipengyuania sp.RS5-5.</title>
        <authorList>
            <person name="Xamxidin M."/>
            <person name="Wu M."/>
        </authorList>
    </citation>
    <scope>NUCLEOTIDE SEQUENCE [LARGE SCALE GENOMIC DNA]</scope>
    <source>
        <strain evidence="2 3">RS5-5</strain>
    </source>
</reference>
<protein>
    <recommendedName>
        <fullName evidence="4">HdeA/HdeB family protein</fullName>
    </recommendedName>
</protein>
<evidence type="ECO:0000256" key="1">
    <source>
        <dbReference type="SAM" id="SignalP"/>
    </source>
</evidence>
<dbReference type="RefSeq" id="WP_257596472.1">
    <property type="nucleotide sequence ID" value="NZ_JANKHH010000006.1"/>
</dbReference>
<accession>A0ABT1XTV4</accession>
<evidence type="ECO:0008006" key="4">
    <source>
        <dbReference type="Google" id="ProtNLM"/>
    </source>
</evidence>
<feature type="chain" id="PRO_5046270532" description="HdeA/HdeB family protein" evidence="1">
    <location>
        <begin position="22"/>
        <end position="115"/>
    </location>
</feature>
<feature type="signal peptide" evidence="1">
    <location>
        <begin position="1"/>
        <end position="21"/>
    </location>
</feature>
<organism evidence="2 3">
    <name type="scientific">Parerythrobacter lacustris</name>
    <dbReference type="NCBI Taxonomy" id="2969984"/>
    <lineage>
        <taxon>Bacteria</taxon>
        <taxon>Pseudomonadati</taxon>
        <taxon>Pseudomonadota</taxon>
        <taxon>Alphaproteobacteria</taxon>
        <taxon>Sphingomonadales</taxon>
        <taxon>Erythrobacteraceae</taxon>
        <taxon>Parerythrobacter</taxon>
    </lineage>
</organism>
<dbReference type="EMBL" id="JANKHH010000006">
    <property type="protein sequence ID" value="MCR2834637.1"/>
    <property type="molecule type" value="Genomic_DNA"/>
</dbReference>
<evidence type="ECO:0000313" key="3">
    <source>
        <dbReference type="Proteomes" id="UP001206067"/>
    </source>
</evidence>
<proteinExistence type="predicted"/>